<feature type="non-terminal residue" evidence="2">
    <location>
        <position position="1"/>
    </location>
</feature>
<sequence length="222" mass="24927">ALTSKRSIEVASFLFDLFYMIGSPPTILQSDNGKEFVAQVIKELIALWLSVKIINGCPRHPQSQGLVERANGILEQKLGKWRETTGRNDWSFGWKFVVVAMNNSWCRSHKKTSYELVYEDKPHGNCTLVNELYTNNIFDEEEIPDTIEISDADYKIDLDDDITEQLPNSTICSVLSPNNNIGHSVSSPTSPVLLPRSIVSSPRSPVQLHDNDGSYIVLFPNS</sequence>
<dbReference type="Proteomes" id="UP000789901">
    <property type="component" value="Unassembled WGS sequence"/>
</dbReference>
<dbReference type="InterPro" id="IPR050951">
    <property type="entry name" value="Retrovirus_Pol_polyprotein"/>
</dbReference>
<dbReference type="PANTHER" id="PTHR37984:SF5">
    <property type="entry name" value="PROTEIN NYNRIN-LIKE"/>
    <property type="match status" value="1"/>
</dbReference>
<keyword evidence="3" id="KW-1185">Reference proteome</keyword>
<proteinExistence type="predicted"/>
<dbReference type="InterPro" id="IPR001584">
    <property type="entry name" value="Integrase_cat-core"/>
</dbReference>
<dbReference type="PANTHER" id="PTHR37984">
    <property type="entry name" value="PROTEIN CBG26694"/>
    <property type="match status" value="1"/>
</dbReference>
<dbReference type="InterPro" id="IPR036397">
    <property type="entry name" value="RNaseH_sf"/>
</dbReference>
<evidence type="ECO:0000313" key="2">
    <source>
        <dbReference type="EMBL" id="CAG8817825.1"/>
    </source>
</evidence>
<evidence type="ECO:0000259" key="1">
    <source>
        <dbReference type="PROSITE" id="PS50994"/>
    </source>
</evidence>
<dbReference type="InterPro" id="IPR012337">
    <property type="entry name" value="RNaseH-like_sf"/>
</dbReference>
<organism evidence="2 3">
    <name type="scientific">Gigaspora margarita</name>
    <dbReference type="NCBI Taxonomy" id="4874"/>
    <lineage>
        <taxon>Eukaryota</taxon>
        <taxon>Fungi</taxon>
        <taxon>Fungi incertae sedis</taxon>
        <taxon>Mucoromycota</taxon>
        <taxon>Glomeromycotina</taxon>
        <taxon>Glomeromycetes</taxon>
        <taxon>Diversisporales</taxon>
        <taxon>Gigasporaceae</taxon>
        <taxon>Gigaspora</taxon>
    </lineage>
</organism>
<dbReference type="EMBL" id="CAJVQB010032081">
    <property type="protein sequence ID" value="CAG8817825.1"/>
    <property type="molecule type" value="Genomic_DNA"/>
</dbReference>
<feature type="domain" description="Integrase catalytic" evidence="1">
    <location>
        <begin position="1"/>
        <end position="122"/>
    </location>
</feature>
<name>A0ABN7W5I6_GIGMA</name>
<protein>
    <submittedName>
        <fullName evidence="2">2697_t:CDS:1</fullName>
    </submittedName>
</protein>
<accession>A0ABN7W5I6</accession>
<dbReference type="PROSITE" id="PS50994">
    <property type="entry name" value="INTEGRASE"/>
    <property type="match status" value="1"/>
</dbReference>
<evidence type="ECO:0000313" key="3">
    <source>
        <dbReference type="Proteomes" id="UP000789901"/>
    </source>
</evidence>
<comment type="caution">
    <text evidence="2">The sequence shown here is derived from an EMBL/GenBank/DDBJ whole genome shotgun (WGS) entry which is preliminary data.</text>
</comment>
<reference evidence="2 3" key="1">
    <citation type="submission" date="2021-06" db="EMBL/GenBank/DDBJ databases">
        <authorList>
            <person name="Kallberg Y."/>
            <person name="Tangrot J."/>
            <person name="Rosling A."/>
        </authorList>
    </citation>
    <scope>NUCLEOTIDE SEQUENCE [LARGE SCALE GENOMIC DNA]</scope>
    <source>
        <strain evidence="2 3">120-4 pot B 10/14</strain>
    </source>
</reference>
<gene>
    <name evidence="2" type="ORF">GMARGA_LOCUS26898</name>
</gene>
<dbReference type="Gene3D" id="3.30.420.10">
    <property type="entry name" value="Ribonuclease H-like superfamily/Ribonuclease H"/>
    <property type="match status" value="1"/>
</dbReference>
<dbReference type="SUPFAM" id="SSF53098">
    <property type="entry name" value="Ribonuclease H-like"/>
    <property type="match status" value="1"/>
</dbReference>